<gene>
    <name evidence="8" type="ORF">FSB78_00590</name>
</gene>
<evidence type="ECO:0000256" key="7">
    <source>
        <dbReference type="ARBA" id="ARBA00023237"/>
    </source>
</evidence>
<accession>A0A5C6UA06</accession>
<keyword evidence="3" id="KW-0813">Transport</keyword>
<dbReference type="GO" id="GO:0015288">
    <property type="term" value="F:porin activity"/>
    <property type="evidence" value="ECO:0007669"/>
    <property type="project" value="TreeGrafter"/>
</dbReference>
<dbReference type="GO" id="GO:1990281">
    <property type="term" value="C:efflux pump complex"/>
    <property type="evidence" value="ECO:0007669"/>
    <property type="project" value="TreeGrafter"/>
</dbReference>
<dbReference type="GO" id="GO:0009279">
    <property type="term" value="C:cell outer membrane"/>
    <property type="evidence" value="ECO:0007669"/>
    <property type="project" value="UniProtKB-SubCell"/>
</dbReference>
<reference evidence="8 9" key="1">
    <citation type="journal article" date="2013" name="Antonie Van Leeuwenhoek">
        <title>Sphingomonas ginsenosidivorax sp. nov., with the ability to transform ginsenosides.</title>
        <authorList>
            <person name="Jin X.F."/>
            <person name="Kim J.K."/>
            <person name="Liu Q.M."/>
            <person name="Kang M.S."/>
            <person name="He D."/>
            <person name="Jin F.X."/>
            <person name="Kim S.C."/>
            <person name="Im W.T."/>
        </authorList>
    </citation>
    <scope>NUCLEOTIDE SEQUENCE [LARGE SCALE GENOMIC DNA]</scope>
    <source>
        <strain evidence="8 9">KHI67</strain>
    </source>
</reference>
<protein>
    <submittedName>
        <fullName evidence="8">TolC family protein</fullName>
    </submittedName>
</protein>
<comment type="caution">
    <text evidence="8">The sequence shown here is derived from an EMBL/GenBank/DDBJ whole genome shotgun (WGS) entry which is preliminary data.</text>
</comment>
<dbReference type="Gene3D" id="1.20.1600.10">
    <property type="entry name" value="Outer membrane efflux proteins (OEP)"/>
    <property type="match status" value="1"/>
</dbReference>
<evidence type="ECO:0000256" key="4">
    <source>
        <dbReference type="ARBA" id="ARBA00022452"/>
    </source>
</evidence>
<dbReference type="SUPFAM" id="SSF56954">
    <property type="entry name" value="Outer membrane efflux proteins (OEP)"/>
    <property type="match status" value="1"/>
</dbReference>
<evidence type="ECO:0000256" key="6">
    <source>
        <dbReference type="ARBA" id="ARBA00023136"/>
    </source>
</evidence>
<keyword evidence="7" id="KW-0998">Cell outer membrane</keyword>
<evidence type="ECO:0000313" key="8">
    <source>
        <dbReference type="EMBL" id="TXC69624.1"/>
    </source>
</evidence>
<evidence type="ECO:0000256" key="2">
    <source>
        <dbReference type="ARBA" id="ARBA00007613"/>
    </source>
</evidence>
<sequence>MRQPDQDMHHRRPLLRGRAEIGMVQPQSVQEGFARVGELHARVRLGNVDADRVRARWPRSDDRLVGHAVPPFRRVSKSVRALGERPRNALTNQAFACWAPSYASVLEDYGERSGPAIAADYASPQPRRVPEREQMTTIFGAILPPQPKQRLRGGGDEMSTERRAFCLLVSSVALCGAAPHQPYRLAEMVYAANPRIQAQREVVQQARARLDAARSGSLPSIEGDALVQRRRLGVVNGPGDQTFTLGQASLEARMPLFDGGRTGAAKATARAELDNAEAVLNDTVEQVMLDLVTALADTRSAAEVEGFVQQQNASLQSELAMTERRLSVRDATLTDISQAQARLATSEAGMLDAQTQRAASRSRLEELLGAPIADETMALPQIAAGPPTIEDAKQHAIRNSPVLRAARAAVAAGRGAVSAARAQLAPNVEAVVGVDYLTGGVANLFTGQLPNDRTATFGGVSAHVPIFQRGAEYAEIRRAKGLEAQRMFQLAQVEREVVRDVEVTWTRRQAAARIVAIAGKAVVANESAVSAITREATFGERTTIDVLDAQRDLLTARIDQTRAARAEIVAQATLLAEIGSLAQTLLGSAPPNRP</sequence>
<evidence type="ECO:0000256" key="5">
    <source>
        <dbReference type="ARBA" id="ARBA00022692"/>
    </source>
</evidence>
<comment type="similarity">
    <text evidence="2">Belongs to the outer membrane factor (OMF) (TC 1.B.17) family.</text>
</comment>
<dbReference type="AlphaFoldDB" id="A0A5C6UA06"/>
<dbReference type="EMBL" id="VOQR01000001">
    <property type="protein sequence ID" value="TXC69624.1"/>
    <property type="molecule type" value="Genomic_DNA"/>
</dbReference>
<keyword evidence="4" id="KW-1134">Transmembrane beta strand</keyword>
<evidence type="ECO:0000313" key="9">
    <source>
        <dbReference type="Proteomes" id="UP000321250"/>
    </source>
</evidence>
<dbReference type="Proteomes" id="UP000321250">
    <property type="component" value="Unassembled WGS sequence"/>
</dbReference>
<dbReference type="InterPro" id="IPR051906">
    <property type="entry name" value="TolC-like"/>
</dbReference>
<comment type="subcellular location">
    <subcellularLocation>
        <location evidence="1">Cell outer membrane</location>
    </subcellularLocation>
</comment>
<dbReference type="GO" id="GO:0015562">
    <property type="term" value="F:efflux transmembrane transporter activity"/>
    <property type="evidence" value="ECO:0007669"/>
    <property type="project" value="InterPro"/>
</dbReference>
<keyword evidence="9" id="KW-1185">Reference proteome</keyword>
<dbReference type="PANTHER" id="PTHR30026:SF20">
    <property type="entry name" value="OUTER MEMBRANE PROTEIN TOLC"/>
    <property type="match status" value="1"/>
</dbReference>
<keyword evidence="5" id="KW-0812">Transmembrane</keyword>
<organism evidence="8 9">
    <name type="scientific">Sphingomonas ginsenosidivorax</name>
    <dbReference type="NCBI Taxonomy" id="862135"/>
    <lineage>
        <taxon>Bacteria</taxon>
        <taxon>Pseudomonadati</taxon>
        <taxon>Pseudomonadota</taxon>
        <taxon>Alphaproteobacteria</taxon>
        <taxon>Sphingomonadales</taxon>
        <taxon>Sphingomonadaceae</taxon>
        <taxon>Sphingomonas</taxon>
    </lineage>
</organism>
<dbReference type="PANTHER" id="PTHR30026">
    <property type="entry name" value="OUTER MEMBRANE PROTEIN TOLC"/>
    <property type="match status" value="1"/>
</dbReference>
<keyword evidence="6" id="KW-0472">Membrane</keyword>
<name>A0A5C6UA06_9SPHN</name>
<evidence type="ECO:0000256" key="1">
    <source>
        <dbReference type="ARBA" id="ARBA00004442"/>
    </source>
</evidence>
<evidence type="ECO:0000256" key="3">
    <source>
        <dbReference type="ARBA" id="ARBA00022448"/>
    </source>
</evidence>
<dbReference type="InterPro" id="IPR003423">
    <property type="entry name" value="OMP_efflux"/>
</dbReference>
<proteinExistence type="inferred from homology"/>
<dbReference type="Pfam" id="PF02321">
    <property type="entry name" value="OEP"/>
    <property type="match status" value="2"/>
</dbReference>